<dbReference type="Gene3D" id="2.20.100.10">
    <property type="entry name" value="Thrombospondin type-1 (TSP1) repeat"/>
    <property type="match status" value="3"/>
</dbReference>
<sequence length="618" mass="68193">MKVPTALVAIWLIYIFGQNVEALTCLKCDYVVMPRHCKTVISCPDDDSCFVERQTNAFGEIGFNLGCLAKRSCRNSTSSSSHCTKCCDRDMCNQAGCGAEGYPLQRGPVCYSCANPLPEGRCHNIDVCQEGEVCSINGEDDFGTILFTSGCMPKDHCVSHPEGVLIGRRSQINSTLTRSHGLHGCFHCCDVDLCNKNCQTRVDGQWGAWTAWSLCTSHCNQTRTRACNNPALLHGGTDCPGLSTHTQGCYTDQCQMDGQWGAWTAWSLCTSHCNQTRTRACNQSSTATRRGRLPRAFRRTHKAVTQTNVNWTDNGVHGLHGHFAHLTVTRHGLELATIQHRYTAGQIAQAFRRTHKAVTQTNVNTRTRACNNPAPLHGGTDCPGLSTHTQGCYADQCQMKDCSVLLSSGAARLSGVYNITTPLTHTNIQVYCDMETDGGGWTVFQKRFNGSEDFYRNFRDYENGFGSVHAEHWLGLKYIHEITSSASYLLRVDIVHPNGSKGYDVYGDFSVQPGTNYTLNIGSQLRSNGVLIEYSFIKSLKLGAIPAGNAFTTYDHDADRGSHGNCAELYKGGWWYNNCYQYINLNGLYLPGQVAGYQAMCYDSFIGIAASTMMFKSV</sequence>
<proteinExistence type="predicted"/>
<dbReference type="InterPro" id="IPR000884">
    <property type="entry name" value="TSP1_rpt"/>
</dbReference>
<accession>A0A9D4II52</accession>
<name>A0A9D4II52_DREPO</name>
<keyword evidence="2" id="KW-0732">Signal</keyword>
<comment type="caution">
    <text evidence="4">The sequence shown here is derived from an EMBL/GenBank/DDBJ whole genome shotgun (WGS) entry which is preliminary data.</text>
</comment>
<keyword evidence="5" id="KW-1185">Reference proteome</keyword>
<dbReference type="Gene3D" id="3.90.215.10">
    <property type="entry name" value="Gamma Fibrinogen, chain A, domain 1"/>
    <property type="match status" value="1"/>
</dbReference>
<dbReference type="InterPro" id="IPR014716">
    <property type="entry name" value="Fibrinogen_a/b/g_C_1"/>
</dbReference>
<dbReference type="CDD" id="cd00087">
    <property type="entry name" value="FReD"/>
    <property type="match status" value="1"/>
</dbReference>
<organism evidence="4 5">
    <name type="scientific">Dreissena polymorpha</name>
    <name type="common">Zebra mussel</name>
    <name type="synonym">Mytilus polymorpha</name>
    <dbReference type="NCBI Taxonomy" id="45954"/>
    <lineage>
        <taxon>Eukaryota</taxon>
        <taxon>Metazoa</taxon>
        <taxon>Spiralia</taxon>
        <taxon>Lophotrochozoa</taxon>
        <taxon>Mollusca</taxon>
        <taxon>Bivalvia</taxon>
        <taxon>Autobranchia</taxon>
        <taxon>Heteroconchia</taxon>
        <taxon>Euheterodonta</taxon>
        <taxon>Imparidentia</taxon>
        <taxon>Neoheterodontei</taxon>
        <taxon>Myida</taxon>
        <taxon>Dreissenoidea</taxon>
        <taxon>Dreissenidae</taxon>
        <taxon>Dreissena</taxon>
    </lineage>
</organism>
<dbReference type="PROSITE" id="PS51406">
    <property type="entry name" value="FIBRINOGEN_C_2"/>
    <property type="match status" value="1"/>
</dbReference>
<dbReference type="SUPFAM" id="SSF56496">
    <property type="entry name" value="Fibrinogen C-terminal domain-like"/>
    <property type="match status" value="1"/>
</dbReference>
<protein>
    <recommendedName>
        <fullName evidence="3">Fibrinogen C-terminal domain-containing protein</fullName>
    </recommendedName>
</protein>
<dbReference type="PANTHER" id="PTHR19143">
    <property type="entry name" value="FIBRINOGEN/TENASCIN/ANGIOPOEITIN"/>
    <property type="match status" value="1"/>
</dbReference>
<evidence type="ECO:0000256" key="1">
    <source>
        <dbReference type="ARBA" id="ARBA00023157"/>
    </source>
</evidence>
<dbReference type="Pfam" id="PF00147">
    <property type="entry name" value="Fibrinogen_C"/>
    <property type="match status" value="1"/>
</dbReference>
<reference evidence="4" key="1">
    <citation type="journal article" date="2019" name="bioRxiv">
        <title>The Genome of the Zebra Mussel, Dreissena polymorpha: A Resource for Invasive Species Research.</title>
        <authorList>
            <person name="McCartney M.A."/>
            <person name="Auch B."/>
            <person name="Kono T."/>
            <person name="Mallez S."/>
            <person name="Zhang Y."/>
            <person name="Obille A."/>
            <person name="Becker A."/>
            <person name="Abrahante J.E."/>
            <person name="Garbe J."/>
            <person name="Badalamenti J.P."/>
            <person name="Herman A."/>
            <person name="Mangelson H."/>
            <person name="Liachko I."/>
            <person name="Sullivan S."/>
            <person name="Sone E.D."/>
            <person name="Koren S."/>
            <person name="Silverstein K.A.T."/>
            <person name="Beckman K.B."/>
            <person name="Gohl D.M."/>
        </authorList>
    </citation>
    <scope>NUCLEOTIDE SEQUENCE</scope>
    <source>
        <strain evidence="4">Duluth1</strain>
        <tissue evidence="4">Whole animal</tissue>
    </source>
</reference>
<dbReference type="Proteomes" id="UP000828390">
    <property type="component" value="Unassembled WGS sequence"/>
</dbReference>
<evidence type="ECO:0000313" key="5">
    <source>
        <dbReference type="Proteomes" id="UP000828390"/>
    </source>
</evidence>
<dbReference type="InterPro" id="IPR002181">
    <property type="entry name" value="Fibrinogen_a/b/g_C_dom"/>
</dbReference>
<feature type="signal peptide" evidence="2">
    <location>
        <begin position="1"/>
        <end position="22"/>
    </location>
</feature>
<dbReference type="InterPro" id="IPR045860">
    <property type="entry name" value="Snake_toxin-like_sf"/>
</dbReference>
<dbReference type="FunFam" id="2.20.100.10:FF:000001">
    <property type="entry name" value="semaphorin-5A isoform X1"/>
    <property type="match status" value="1"/>
</dbReference>
<evidence type="ECO:0000259" key="3">
    <source>
        <dbReference type="PROSITE" id="PS51406"/>
    </source>
</evidence>
<dbReference type="Pfam" id="PF00090">
    <property type="entry name" value="TSP_1"/>
    <property type="match status" value="2"/>
</dbReference>
<dbReference type="NCBIfam" id="NF040941">
    <property type="entry name" value="GGGWT_bact"/>
    <property type="match status" value="1"/>
</dbReference>
<dbReference type="EMBL" id="JAIWYP010000009">
    <property type="protein sequence ID" value="KAH3772638.1"/>
    <property type="molecule type" value="Genomic_DNA"/>
</dbReference>
<dbReference type="SMART" id="SM00209">
    <property type="entry name" value="TSP1"/>
    <property type="match status" value="2"/>
</dbReference>
<dbReference type="AlphaFoldDB" id="A0A9D4II52"/>
<reference evidence="4" key="2">
    <citation type="submission" date="2020-11" db="EMBL/GenBank/DDBJ databases">
        <authorList>
            <person name="McCartney M.A."/>
            <person name="Auch B."/>
            <person name="Kono T."/>
            <person name="Mallez S."/>
            <person name="Becker A."/>
            <person name="Gohl D.M."/>
            <person name="Silverstein K.A.T."/>
            <person name="Koren S."/>
            <person name="Bechman K.B."/>
            <person name="Herman A."/>
            <person name="Abrahante J.E."/>
            <person name="Garbe J."/>
        </authorList>
    </citation>
    <scope>NUCLEOTIDE SEQUENCE</scope>
    <source>
        <strain evidence="4">Duluth1</strain>
        <tissue evidence="4">Whole animal</tissue>
    </source>
</reference>
<dbReference type="SUPFAM" id="SSF82895">
    <property type="entry name" value="TSP-1 type 1 repeat"/>
    <property type="match status" value="2"/>
</dbReference>
<dbReference type="InterPro" id="IPR036056">
    <property type="entry name" value="Fibrinogen-like_C"/>
</dbReference>
<dbReference type="PROSITE" id="PS50092">
    <property type="entry name" value="TSP1"/>
    <property type="match status" value="2"/>
</dbReference>
<evidence type="ECO:0000256" key="2">
    <source>
        <dbReference type="SAM" id="SignalP"/>
    </source>
</evidence>
<dbReference type="InterPro" id="IPR036383">
    <property type="entry name" value="TSP1_rpt_sf"/>
</dbReference>
<dbReference type="SUPFAM" id="SSF57302">
    <property type="entry name" value="Snake toxin-like"/>
    <property type="match status" value="1"/>
</dbReference>
<dbReference type="SMART" id="SM00186">
    <property type="entry name" value="FBG"/>
    <property type="match status" value="1"/>
</dbReference>
<dbReference type="GO" id="GO:0005615">
    <property type="term" value="C:extracellular space"/>
    <property type="evidence" value="ECO:0007669"/>
    <property type="project" value="TreeGrafter"/>
</dbReference>
<keyword evidence="1" id="KW-1015">Disulfide bond</keyword>
<feature type="chain" id="PRO_5039176311" description="Fibrinogen C-terminal domain-containing protein" evidence="2">
    <location>
        <begin position="23"/>
        <end position="618"/>
    </location>
</feature>
<evidence type="ECO:0000313" key="4">
    <source>
        <dbReference type="EMBL" id="KAH3772638.1"/>
    </source>
</evidence>
<gene>
    <name evidence="4" type="ORF">DPMN_173979</name>
</gene>
<dbReference type="InterPro" id="IPR050373">
    <property type="entry name" value="Fibrinogen_C-term_domain"/>
</dbReference>
<feature type="domain" description="Fibrinogen C-terminal" evidence="3">
    <location>
        <begin position="393"/>
        <end position="618"/>
    </location>
</feature>